<gene>
    <name evidence="2" type="ORF">BXP70_27670</name>
</gene>
<evidence type="ECO:0000256" key="1">
    <source>
        <dbReference type="SAM" id="MobiDB-lite"/>
    </source>
</evidence>
<evidence type="ECO:0000313" key="3">
    <source>
        <dbReference type="Proteomes" id="UP000194873"/>
    </source>
</evidence>
<accession>A0A243W731</accession>
<dbReference type="OrthoDB" id="886608at2"/>
<evidence type="ECO:0000313" key="2">
    <source>
        <dbReference type="EMBL" id="OUJ68670.1"/>
    </source>
</evidence>
<dbReference type="Proteomes" id="UP000194873">
    <property type="component" value="Unassembled WGS sequence"/>
</dbReference>
<protein>
    <submittedName>
        <fullName evidence="2">Uncharacterized protein</fullName>
    </submittedName>
</protein>
<sequence>MDKRQNTIGFRKPMPAGADREPFLNGNGDEDMQDEKEQELRPQRLPVATPIFVDSVETNEILAAYNLFPLTPLNAFELQLVQVIAGLEQEVKKWH</sequence>
<feature type="region of interest" description="Disordered" evidence="1">
    <location>
        <begin position="1"/>
        <end position="43"/>
    </location>
</feature>
<reference evidence="2 3" key="1">
    <citation type="submission" date="2017-01" db="EMBL/GenBank/DDBJ databases">
        <title>A new Hymenobacter.</title>
        <authorList>
            <person name="Liang Y."/>
            <person name="Feng F."/>
        </authorList>
    </citation>
    <scope>NUCLEOTIDE SEQUENCE [LARGE SCALE GENOMIC DNA]</scope>
    <source>
        <strain evidence="2">MIMBbqt21</strain>
    </source>
</reference>
<proteinExistence type="predicted"/>
<keyword evidence="3" id="KW-1185">Reference proteome</keyword>
<feature type="compositionally biased region" description="Acidic residues" evidence="1">
    <location>
        <begin position="28"/>
        <end position="37"/>
    </location>
</feature>
<organism evidence="2 3">
    <name type="scientific">Hymenobacter crusticola</name>
    <dbReference type="NCBI Taxonomy" id="1770526"/>
    <lineage>
        <taxon>Bacteria</taxon>
        <taxon>Pseudomonadati</taxon>
        <taxon>Bacteroidota</taxon>
        <taxon>Cytophagia</taxon>
        <taxon>Cytophagales</taxon>
        <taxon>Hymenobacteraceae</taxon>
        <taxon>Hymenobacter</taxon>
    </lineage>
</organism>
<name>A0A243W731_9BACT</name>
<comment type="caution">
    <text evidence="2">The sequence shown here is derived from an EMBL/GenBank/DDBJ whole genome shotgun (WGS) entry which is preliminary data.</text>
</comment>
<dbReference type="EMBL" id="MTSE01000046">
    <property type="protein sequence ID" value="OUJ68670.1"/>
    <property type="molecule type" value="Genomic_DNA"/>
</dbReference>
<dbReference type="AlphaFoldDB" id="A0A243W731"/>
<dbReference type="RefSeq" id="WP_086597352.1">
    <property type="nucleotide sequence ID" value="NZ_MTSE01000046.1"/>
</dbReference>